<accession>A0A1H6CP88</accession>
<dbReference type="RefSeq" id="WP_103939912.1">
    <property type="nucleotide sequence ID" value="NZ_FNVO01000010.1"/>
</dbReference>
<dbReference type="PANTHER" id="PTHR43744">
    <property type="entry name" value="ABC TRANSPORTER PERMEASE PROTEIN MG189-RELATED-RELATED"/>
    <property type="match status" value="1"/>
</dbReference>
<feature type="transmembrane region" description="Helical" evidence="7">
    <location>
        <begin position="147"/>
        <end position="171"/>
    </location>
</feature>
<dbReference type="SUPFAM" id="SSF161098">
    <property type="entry name" value="MetI-like"/>
    <property type="match status" value="1"/>
</dbReference>
<gene>
    <name evidence="10" type="ORF">SAMN04489712_110207</name>
</gene>
<dbReference type="CDD" id="cd06261">
    <property type="entry name" value="TM_PBP2"/>
    <property type="match status" value="1"/>
</dbReference>
<proteinExistence type="inferred from homology"/>
<dbReference type="InterPro" id="IPR035906">
    <property type="entry name" value="MetI-like_sf"/>
</dbReference>
<protein>
    <submittedName>
        <fullName evidence="10">Carbohydrate ABC transporter membrane protein 2, CUT1 family</fullName>
    </submittedName>
</protein>
<evidence type="ECO:0000256" key="8">
    <source>
        <dbReference type="SAM" id="MobiDB-lite"/>
    </source>
</evidence>
<dbReference type="GO" id="GO:0055085">
    <property type="term" value="P:transmembrane transport"/>
    <property type="evidence" value="ECO:0007669"/>
    <property type="project" value="InterPro"/>
</dbReference>
<sequence length="322" mass="36059">MTNLTATRPPATPVPDKRRAAPKRRPRTRFTSEHRTILSPHQLNSRWGRRIYWLVLVSTVLVFTAVFVFPLYWMVTGAMKTGEEFARIPPTYVPSRFSLDGYRQAWELMNLDRFLLNTLQYAFGAWAFALAFDVGAAYALSKLRPLFGNVILLAMLATLMIPPTVILLPAYLTIKDVPIVRLDLLNTPWAIWLPAVANGFNIFLLKRFFDAIPTELIEAAQLDGASPLRILRSIVLPVSRPILGVVSIFTVVNVWRDFAWPLLVLQDPEKMTISVGIASLRANMPQTTMTAALVIASIPTIVVFFLFQRHIMAGLTAGGLKG</sequence>
<dbReference type="PROSITE" id="PS50928">
    <property type="entry name" value="ABC_TM1"/>
    <property type="match status" value="1"/>
</dbReference>
<feature type="transmembrane region" description="Helical" evidence="7">
    <location>
        <begin position="119"/>
        <end position="140"/>
    </location>
</feature>
<dbReference type="AlphaFoldDB" id="A0A1H6CP88"/>
<feature type="domain" description="ABC transmembrane type-1" evidence="9">
    <location>
        <begin position="115"/>
        <end position="307"/>
    </location>
</feature>
<comment type="similarity">
    <text evidence="7">Belongs to the binding-protein-dependent transport system permease family.</text>
</comment>
<keyword evidence="3" id="KW-1003">Cell membrane</keyword>
<evidence type="ECO:0000256" key="7">
    <source>
        <dbReference type="RuleBase" id="RU363032"/>
    </source>
</evidence>
<dbReference type="EMBL" id="FNVO01000010">
    <property type="protein sequence ID" value="SEG74266.1"/>
    <property type="molecule type" value="Genomic_DNA"/>
</dbReference>
<dbReference type="GO" id="GO:0005886">
    <property type="term" value="C:plasma membrane"/>
    <property type="evidence" value="ECO:0007669"/>
    <property type="project" value="UniProtKB-SubCell"/>
</dbReference>
<evidence type="ECO:0000256" key="1">
    <source>
        <dbReference type="ARBA" id="ARBA00004651"/>
    </source>
</evidence>
<name>A0A1H6CP88_9ACTN</name>
<feature type="transmembrane region" description="Helical" evidence="7">
    <location>
        <begin position="51"/>
        <end position="73"/>
    </location>
</feature>
<keyword evidence="6 7" id="KW-0472">Membrane</keyword>
<comment type="subcellular location">
    <subcellularLocation>
        <location evidence="1 7">Cell membrane</location>
        <topology evidence="1 7">Multi-pass membrane protein</topology>
    </subcellularLocation>
</comment>
<evidence type="ECO:0000313" key="10">
    <source>
        <dbReference type="EMBL" id="SEG74266.1"/>
    </source>
</evidence>
<feature type="region of interest" description="Disordered" evidence="8">
    <location>
        <begin position="1"/>
        <end position="28"/>
    </location>
</feature>
<reference evidence="11" key="1">
    <citation type="submission" date="2016-10" db="EMBL/GenBank/DDBJ databases">
        <authorList>
            <person name="Varghese N."/>
            <person name="Submissions S."/>
        </authorList>
    </citation>
    <scope>NUCLEOTIDE SEQUENCE [LARGE SCALE GENOMIC DNA]</scope>
    <source>
        <strain evidence="11">DSM 43163</strain>
    </source>
</reference>
<dbReference type="InterPro" id="IPR000515">
    <property type="entry name" value="MetI-like"/>
</dbReference>
<keyword evidence="2 7" id="KW-0813">Transport</keyword>
<feature type="transmembrane region" description="Helical" evidence="7">
    <location>
        <begin position="289"/>
        <end position="307"/>
    </location>
</feature>
<evidence type="ECO:0000256" key="5">
    <source>
        <dbReference type="ARBA" id="ARBA00022989"/>
    </source>
</evidence>
<keyword evidence="11" id="KW-1185">Reference proteome</keyword>
<keyword evidence="5 7" id="KW-1133">Transmembrane helix</keyword>
<keyword evidence="4 7" id="KW-0812">Transmembrane</keyword>
<evidence type="ECO:0000256" key="6">
    <source>
        <dbReference type="ARBA" id="ARBA00023136"/>
    </source>
</evidence>
<dbReference type="OrthoDB" id="61122at2"/>
<dbReference type="Gene3D" id="1.10.3720.10">
    <property type="entry name" value="MetI-like"/>
    <property type="match status" value="1"/>
</dbReference>
<dbReference type="Pfam" id="PF00528">
    <property type="entry name" value="BPD_transp_1"/>
    <property type="match status" value="1"/>
</dbReference>
<evidence type="ECO:0000259" key="9">
    <source>
        <dbReference type="PROSITE" id="PS50928"/>
    </source>
</evidence>
<feature type="transmembrane region" description="Helical" evidence="7">
    <location>
        <begin position="191"/>
        <end position="209"/>
    </location>
</feature>
<evidence type="ECO:0000256" key="4">
    <source>
        <dbReference type="ARBA" id="ARBA00022692"/>
    </source>
</evidence>
<organism evidence="10 11">
    <name type="scientific">Thermomonospora echinospora</name>
    <dbReference type="NCBI Taxonomy" id="1992"/>
    <lineage>
        <taxon>Bacteria</taxon>
        <taxon>Bacillati</taxon>
        <taxon>Actinomycetota</taxon>
        <taxon>Actinomycetes</taxon>
        <taxon>Streptosporangiales</taxon>
        <taxon>Thermomonosporaceae</taxon>
        <taxon>Thermomonospora</taxon>
    </lineage>
</organism>
<dbReference type="Proteomes" id="UP000236723">
    <property type="component" value="Unassembled WGS sequence"/>
</dbReference>
<evidence type="ECO:0000256" key="2">
    <source>
        <dbReference type="ARBA" id="ARBA00022448"/>
    </source>
</evidence>
<evidence type="ECO:0000256" key="3">
    <source>
        <dbReference type="ARBA" id="ARBA00022475"/>
    </source>
</evidence>
<evidence type="ECO:0000313" key="11">
    <source>
        <dbReference type="Proteomes" id="UP000236723"/>
    </source>
</evidence>
<dbReference type="PANTHER" id="PTHR43744:SF12">
    <property type="entry name" value="ABC TRANSPORTER PERMEASE PROTEIN MG189-RELATED"/>
    <property type="match status" value="1"/>
</dbReference>